<sequence length="1062" mass="119544">MPTIFKQINSFITKSFLYEICQPVTLVEQANMASNANVADVDQNLQTDNAKTTVHTDVNRDGQEKSKEMDEDLTDFLEFQLEDHKRSRNKGTSVQVVEHDFKKVEAKYNEKKHTKLQQIKNDKQKLKESEKKEASKSTISLTSSLDKPDSDLEEYDDWKLMEVEIEFNDLYDFRGRNLKEVFNADISNMSKTAEGDKGQSGWTSKLGMKNNKSTGISDSNTSIPDALERHLANGSSRSVTSIDSKNGKSQKYTRVAMAEQANKYLEMDKKFDFLFQNENDNLRKLRNMSHASLADTGKNKVKNSSGGRNDDEKTLVTDSDIKNEKERTDIESNSDSFDTFEQEFADIENKKGDDDEMNEADEEMTLDNQLLTTKSMLNGSQKIAYAALAKLTMVEQHMKLDEIRGSGSVKVMKKLASSQKSFTRWSIKVMDDLYEHLGIDKPEERQMIENLSCHGIEPEDLAKWFDTNLVVKNSLMKSKNQSETGEQAQVVDMDEEDSQSESLNIDLRWTLIADLFLILLQSSVYDARSRVMMVNFARYLGIKNLEVYQFERRITGALEMDEITAMVNKQTTWSDKDLLKEHKKKGRGKRIVKIAFATMAGGLVIGLSAGALAPVIGAGVAAGFSTIGIGGTAGIFAGTVGTSTITAGGVLTGMNIGKTGMEHRVGNVKTFEFKPLHNNGRLNLILTVSGWMSGKKDDIRLPFSTVDPVMGDLYSLLWEPETLTSMGQTIEILANEILTQSIQQILGATILITLMSAIQLPMWLSKLSYILDNPWNVSLDRADTSGSILADTLRRNKLGVRPVTLVGFSLGAKVIFSCLLDLARTGDYGLVESVYIFGAPIVVSTDTIALARSVISGRFVNGYSKQDWILGYLFRATSGGWRSIAGLSPVKGIENMDCTSLVKGHMEYRKVMPKLLRKAGWEIISDTFVEIQKPDEEASERQRKLISDFEKMRNEGKKPSKWYNKLLGKKNKQWWEMYEEGMKEQEQKEAEKIEEEQEGGKKKQDKKNVDETSDLFDVDQLRKEVAKIQAQAEAQTETMMDNKKKDPEKSFQEDRKQRESKA</sequence>
<evidence type="ECO:0000313" key="9">
    <source>
        <dbReference type="Proteomes" id="UP000663131"/>
    </source>
</evidence>
<name>A0A871R756_DEKBR</name>
<evidence type="ECO:0008006" key="10">
    <source>
        <dbReference type="Google" id="ProtNLM"/>
    </source>
</evidence>
<evidence type="ECO:0000256" key="7">
    <source>
        <dbReference type="SAM" id="Phobius"/>
    </source>
</evidence>
<dbReference type="KEGG" id="bbrx:BRETT_000168"/>
<protein>
    <recommendedName>
        <fullName evidence="10">DUF726-domain-containing protein</fullName>
    </recommendedName>
</protein>
<dbReference type="PANTHER" id="PTHR17920:SF3">
    <property type="entry name" value="TRANSMEMBRANE AND COILED-COIL DOMAIN-CONTAINING PROTEIN 4"/>
    <property type="match status" value="1"/>
</dbReference>
<dbReference type="InterPro" id="IPR007941">
    <property type="entry name" value="DUF726"/>
</dbReference>
<feature type="compositionally biased region" description="Basic and acidic residues" evidence="6">
    <location>
        <begin position="1040"/>
        <end position="1062"/>
    </location>
</feature>
<reference evidence="8" key="2">
    <citation type="journal article" name="BMC Genomics">
        <title>New genome assemblies reveal patterns of domestication and adaptation across Brettanomyces (Dekkera) species.</title>
        <authorList>
            <person name="Roach M.J."/>
            <person name="Borneman A.R."/>
        </authorList>
    </citation>
    <scope>NUCLEOTIDE SEQUENCE</scope>
    <source>
        <strain evidence="8">UCD 2041</strain>
    </source>
</reference>
<dbReference type="SUPFAM" id="SSF53474">
    <property type="entry name" value="alpha/beta-Hydrolases"/>
    <property type="match status" value="1"/>
</dbReference>
<dbReference type="InterPro" id="IPR029058">
    <property type="entry name" value="AB_hydrolase_fold"/>
</dbReference>
<feature type="region of interest" description="Disordered" evidence="6">
    <location>
        <begin position="289"/>
        <end position="333"/>
    </location>
</feature>
<evidence type="ECO:0000256" key="2">
    <source>
        <dbReference type="ARBA" id="ARBA00009824"/>
    </source>
</evidence>
<organism evidence="8 9">
    <name type="scientific">Dekkera bruxellensis</name>
    <name type="common">Brettanomyces custersii</name>
    <dbReference type="NCBI Taxonomy" id="5007"/>
    <lineage>
        <taxon>Eukaryota</taxon>
        <taxon>Fungi</taxon>
        <taxon>Dikarya</taxon>
        <taxon>Ascomycota</taxon>
        <taxon>Saccharomycotina</taxon>
        <taxon>Pichiomycetes</taxon>
        <taxon>Pichiales</taxon>
        <taxon>Pichiaceae</taxon>
        <taxon>Brettanomyces</taxon>
    </lineage>
</organism>
<dbReference type="AlphaFoldDB" id="A0A871R756"/>
<dbReference type="GeneID" id="64572094"/>
<feature type="transmembrane region" description="Helical" evidence="7">
    <location>
        <begin position="627"/>
        <end position="651"/>
    </location>
</feature>
<evidence type="ECO:0000313" key="8">
    <source>
        <dbReference type="EMBL" id="QOU18441.1"/>
    </source>
</evidence>
<keyword evidence="4 7" id="KW-1133">Transmembrane helix</keyword>
<comment type="similarity">
    <text evidence="2">Belongs to the TMCO4 family.</text>
</comment>
<feature type="transmembrane region" description="Helical" evidence="7">
    <location>
        <begin position="594"/>
        <end position="621"/>
    </location>
</feature>
<dbReference type="GO" id="GO:0016020">
    <property type="term" value="C:membrane"/>
    <property type="evidence" value="ECO:0007669"/>
    <property type="project" value="UniProtKB-SubCell"/>
</dbReference>
<feature type="region of interest" description="Disordered" evidence="6">
    <location>
        <begin position="112"/>
        <end position="149"/>
    </location>
</feature>
<comment type="subcellular location">
    <subcellularLocation>
        <location evidence="1">Membrane</location>
        <topology evidence="1">Multi-pass membrane protein</topology>
    </subcellularLocation>
</comment>
<evidence type="ECO:0000256" key="5">
    <source>
        <dbReference type="ARBA" id="ARBA00023136"/>
    </source>
</evidence>
<dbReference type="PANTHER" id="PTHR17920">
    <property type="entry name" value="TRANSMEMBRANE AND COILED-COIL DOMAIN-CONTAINING PROTEIN 4 TMCO4"/>
    <property type="match status" value="1"/>
</dbReference>
<proteinExistence type="inferred from homology"/>
<dbReference type="RefSeq" id="XP_041134935.1">
    <property type="nucleotide sequence ID" value="XM_041278740.1"/>
</dbReference>
<feature type="compositionally biased region" description="Basic and acidic residues" evidence="6">
    <location>
        <begin position="998"/>
        <end position="1010"/>
    </location>
</feature>
<feature type="compositionally biased region" description="Basic and acidic residues" evidence="6">
    <location>
        <begin position="120"/>
        <end position="135"/>
    </location>
</feature>
<dbReference type="OrthoDB" id="277931at2759"/>
<gene>
    <name evidence="8" type="ORF">BRETT_000168</name>
</gene>
<keyword evidence="5 7" id="KW-0472">Membrane</keyword>
<feature type="compositionally biased region" description="Polar residues" evidence="6">
    <location>
        <begin position="233"/>
        <end position="251"/>
    </location>
</feature>
<feature type="compositionally biased region" description="Polar residues" evidence="6">
    <location>
        <begin position="210"/>
        <end position="223"/>
    </location>
</feature>
<dbReference type="Pfam" id="PF05277">
    <property type="entry name" value="DUF726"/>
    <property type="match status" value="1"/>
</dbReference>
<accession>A0A871R756</accession>
<evidence type="ECO:0000256" key="3">
    <source>
        <dbReference type="ARBA" id="ARBA00022692"/>
    </source>
</evidence>
<evidence type="ECO:0000256" key="4">
    <source>
        <dbReference type="ARBA" id="ARBA00022989"/>
    </source>
</evidence>
<evidence type="ECO:0000256" key="6">
    <source>
        <dbReference type="SAM" id="MobiDB-lite"/>
    </source>
</evidence>
<dbReference type="EMBL" id="CP063131">
    <property type="protein sequence ID" value="QOU18441.1"/>
    <property type="molecule type" value="Genomic_DNA"/>
</dbReference>
<evidence type="ECO:0000256" key="1">
    <source>
        <dbReference type="ARBA" id="ARBA00004141"/>
    </source>
</evidence>
<feature type="region of interest" description="Disordered" evidence="6">
    <location>
        <begin position="191"/>
        <end position="251"/>
    </location>
</feature>
<keyword evidence="3 7" id="KW-0812">Transmembrane</keyword>
<reference evidence="8" key="1">
    <citation type="submission" date="2020-10" db="EMBL/GenBank/DDBJ databases">
        <authorList>
            <person name="Palmer J.M."/>
        </authorList>
    </citation>
    <scope>NUCLEOTIDE SEQUENCE</scope>
    <source>
        <strain evidence="8">UCD 2041</strain>
    </source>
</reference>
<feature type="region of interest" description="Disordered" evidence="6">
    <location>
        <begin position="986"/>
        <end position="1062"/>
    </location>
</feature>
<feature type="compositionally biased region" description="Basic and acidic residues" evidence="6">
    <location>
        <begin position="308"/>
        <end position="330"/>
    </location>
</feature>
<dbReference type="Proteomes" id="UP000663131">
    <property type="component" value="Chromosome 3"/>
</dbReference>